<dbReference type="Proteomes" id="UP000051845">
    <property type="component" value="Unassembled WGS sequence"/>
</dbReference>
<dbReference type="InterPro" id="IPR009057">
    <property type="entry name" value="Homeodomain-like_sf"/>
</dbReference>
<sequence>MRNELITLKTKRDFSAALKKLMITQPLTTITVRQLLALTDKSRPTFYYHFADLEALIKWTVQDEVLSILEQTPTYANWDDDIYRLLQYFDANQSLGHAFYASLDLVQLNQVFREPLTQIVMKYITAVIADNQLCVRQADQDFIARLFTGGFVGILFDWLADDQQEAPEIIREKLRRTQNDIIVYALKNASY</sequence>
<dbReference type="SUPFAM" id="SSF46689">
    <property type="entry name" value="Homeodomain-like"/>
    <property type="match status" value="1"/>
</dbReference>
<organism evidence="2 3">
    <name type="scientific">Secundilactobacillus collinoides DSM 20515 = JCM 1123</name>
    <dbReference type="NCBI Taxonomy" id="1423733"/>
    <lineage>
        <taxon>Bacteria</taxon>
        <taxon>Bacillati</taxon>
        <taxon>Bacillota</taxon>
        <taxon>Bacilli</taxon>
        <taxon>Lactobacillales</taxon>
        <taxon>Lactobacillaceae</taxon>
        <taxon>Secundilactobacillus</taxon>
    </lineage>
</organism>
<evidence type="ECO:0000313" key="2">
    <source>
        <dbReference type="EMBL" id="KRM77717.1"/>
    </source>
</evidence>
<dbReference type="AlphaFoldDB" id="A0A0R2BG36"/>
<dbReference type="PATRIC" id="fig|1423733.4.peg.3213"/>
<name>A0A0R2BG36_SECCO</name>
<evidence type="ECO:0000313" key="3">
    <source>
        <dbReference type="Proteomes" id="UP000051845"/>
    </source>
</evidence>
<gene>
    <name evidence="2" type="ORF">FC82_GL003089</name>
</gene>
<dbReference type="Pfam" id="PF14278">
    <property type="entry name" value="TetR_C_8"/>
    <property type="match status" value="1"/>
</dbReference>
<dbReference type="STRING" id="33960.TY91_11340"/>
<dbReference type="Gene3D" id="1.10.357.10">
    <property type="entry name" value="Tetracycline Repressor, domain 2"/>
    <property type="match status" value="1"/>
</dbReference>
<dbReference type="InterPro" id="IPR039532">
    <property type="entry name" value="TetR_C_Firmicutes"/>
</dbReference>
<dbReference type="EMBL" id="AYYR01000009">
    <property type="protein sequence ID" value="KRM77717.1"/>
    <property type="molecule type" value="Genomic_DNA"/>
</dbReference>
<evidence type="ECO:0000259" key="1">
    <source>
        <dbReference type="Pfam" id="PF14278"/>
    </source>
</evidence>
<accession>A0A0R2BG36</accession>
<dbReference type="RefSeq" id="WP_056996059.1">
    <property type="nucleotide sequence ID" value="NZ_AYYR01000009.1"/>
</dbReference>
<feature type="domain" description="Transcriptional regulator TetR C-terminal Firmicutes type" evidence="1">
    <location>
        <begin position="77"/>
        <end position="179"/>
    </location>
</feature>
<protein>
    <recommendedName>
        <fullName evidence="1">Transcriptional regulator TetR C-terminal Firmicutes type domain-containing protein</fullName>
    </recommendedName>
</protein>
<proteinExistence type="predicted"/>
<reference evidence="2 3" key="1">
    <citation type="journal article" date="2015" name="Genome Announc.">
        <title>Expanding the biotechnology potential of lactobacilli through comparative genomics of 213 strains and associated genera.</title>
        <authorList>
            <person name="Sun Z."/>
            <person name="Harris H.M."/>
            <person name="McCann A."/>
            <person name="Guo C."/>
            <person name="Argimon S."/>
            <person name="Zhang W."/>
            <person name="Yang X."/>
            <person name="Jeffery I.B."/>
            <person name="Cooney J.C."/>
            <person name="Kagawa T.F."/>
            <person name="Liu W."/>
            <person name="Song Y."/>
            <person name="Salvetti E."/>
            <person name="Wrobel A."/>
            <person name="Rasinkangas P."/>
            <person name="Parkhill J."/>
            <person name="Rea M.C."/>
            <person name="O'Sullivan O."/>
            <person name="Ritari J."/>
            <person name="Douillard F.P."/>
            <person name="Paul Ross R."/>
            <person name="Yang R."/>
            <person name="Briner A.E."/>
            <person name="Felis G.E."/>
            <person name="de Vos W.M."/>
            <person name="Barrangou R."/>
            <person name="Klaenhammer T.R."/>
            <person name="Caufield P.W."/>
            <person name="Cui Y."/>
            <person name="Zhang H."/>
            <person name="O'Toole P.W."/>
        </authorList>
    </citation>
    <scope>NUCLEOTIDE SEQUENCE [LARGE SCALE GENOMIC DNA]</scope>
    <source>
        <strain evidence="2 3">DSM 20515</strain>
    </source>
</reference>
<comment type="caution">
    <text evidence="2">The sequence shown here is derived from an EMBL/GenBank/DDBJ whole genome shotgun (WGS) entry which is preliminary data.</text>
</comment>